<evidence type="ECO:0000256" key="1">
    <source>
        <dbReference type="SAM" id="Phobius"/>
    </source>
</evidence>
<comment type="caution">
    <text evidence="2">The sequence shown here is derived from an EMBL/GenBank/DDBJ whole genome shotgun (WGS) entry which is preliminary data.</text>
</comment>
<reference evidence="2" key="1">
    <citation type="submission" date="2022-04" db="EMBL/GenBank/DDBJ databases">
        <authorList>
            <person name="Criscuolo A."/>
        </authorList>
    </citation>
    <scope>NUCLEOTIDE SEQUENCE</scope>
    <source>
        <strain evidence="2">CIP111895</strain>
    </source>
</reference>
<feature type="transmembrane region" description="Helical" evidence="1">
    <location>
        <begin position="113"/>
        <end position="130"/>
    </location>
</feature>
<feature type="transmembrane region" description="Helical" evidence="1">
    <location>
        <begin position="304"/>
        <end position="325"/>
    </location>
</feature>
<keyword evidence="3" id="KW-1185">Reference proteome</keyword>
<keyword evidence="1" id="KW-0472">Membrane</keyword>
<dbReference type="Pfam" id="PF03845">
    <property type="entry name" value="Spore_permease"/>
    <property type="match status" value="1"/>
</dbReference>
<dbReference type="EMBL" id="CALBWS010000001">
    <property type="protein sequence ID" value="CAH2713005.1"/>
    <property type="molecule type" value="Genomic_DNA"/>
</dbReference>
<evidence type="ECO:0000313" key="3">
    <source>
        <dbReference type="Proteomes" id="UP000838308"/>
    </source>
</evidence>
<name>A0ABM9EKA1_9BACI</name>
<evidence type="ECO:0008006" key="4">
    <source>
        <dbReference type="Google" id="ProtNLM"/>
    </source>
</evidence>
<feature type="transmembrane region" description="Helical" evidence="1">
    <location>
        <begin position="331"/>
        <end position="351"/>
    </location>
</feature>
<proteinExistence type="predicted"/>
<feature type="transmembrane region" description="Helical" evidence="1">
    <location>
        <begin position="263"/>
        <end position="283"/>
    </location>
</feature>
<dbReference type="Proteomes" id="UP000838308">
    <property type="component" value="Unassembled WGS sequence"/>
</dbReference>
<feature type="transmembrane region" description="Helical" evidence="1">
    <location>
        <begin position="209"/>
        <end position="233"/>
    </location>
</feature>
<sequence length="357" mass="41454">MNRYFLYLVLLNMLVNVIIFVPNILIQYRFEGAVMGVLIAIPIGVALNYLLSTTINKFPEQGMPEIIANSKHRWLKIIHFCGIQWIWFTAGLITLVGFIDILDRFINPEMPKMALLVIYLAAIFLIIQLPTDRVMYFLEIVLFLNTPLIAFIIFKAFTNDYLSWDSMLEVGTHIFERPSLKSIAAATYCFSGYTNLIIFNRLIKGRLKIWNFFAVFLLGIFNLFTTFFIPIGFHGSDGAQEFQYPWISTADSLRLAYSPIERVIFLFLMFYMSITLISISVHWHVSFELIKGTFKEKISKKKNLLILIFYAGCSVAGVIFLNTILLNKITVYWMIVRLGFEILLVVIFFIWTRRWTA</sequence>
<organism evidence="2 3">
    <name type="scientific">Neobacillus rhizosphaerae</name>
    <dbReference type="NCBI Taxonomy" id="2880965"/>
    <lineage>
        <taxon>Bacteria</taxon>
        <taxon>Bacillati</taxon>
        <taxon>Bacillota</taxon>
        <taxon>Bacilli</taxon>
        <taxon>Bacillales</taxon>
        <taxon>Bacillaceae</taxon>
        <taxon>Neobacillus</taxon>
    </lineage>
</organism>
<keyword evidence="1" id="KW-1133">Transmembrane helix</keyword>
<dbReference type="InterPro" id="IPR004761">
    <property type="entry name" value="Spore_GerAB"/>
</dbReference>
<feature type="transmembrane region" description="Helical" evidence="1">
    <location>
        <begin position="77"/>
        <end position="101"/>
    </location>
</feature>
<feature type="transmembrane region" description="Helical" evidence="1">
    <location>
        <begin position="6"/>
        <end position="26"/>
    </location>
</feature>
<dbReference type="RefSeq" id="WP_248733364.1">
    <property type="nucleotide sequence ID" value="NZ_CALBWS010000001.1"/>
</dbReference>
<gene>
    <name evidence="2" type="ORF">BACCIP111895_00138</name>
</gene>
<feature type="transmembrane region" description="Helical" evidence="1">
    <location>
        <begin position="136"/>
        <end position="157"/>
    </location>
</feature>
<protein>
    <recommendedName>
        <fullName evidence="4">GerAB/ArcD/ProY family transporter</fullName>
    </recommendedName>
</protein>
<feature type="transmembrane region" description="Helical" evidence="1">
    <location>
        <begin position="33"/>
        <end position="51"/>
    </location>
</feature>
<keyword evidence="1" id="KW-0812">Transmembrane</keyword>
<evidence type="ECO:0000313" key="2">
    <source>
        <dbReference type="EMBL" id="CAH2713005.1"/>
    </source>
</evidence>
<accession>A0ABM9EKA1</accession>